<dbReference type="AlphaFoldDB" id="A0A8T3A1V2"/>
<proteinExistence type="predicted"/>
<keyword evidence="1" id="KW-0812">Transmembrane</keyword>
<keyword evidence="3" id="KW-1185">Reference proteome</keyword>
<dbReference type="EMBL" id="JAGYWB010000019">
    <property type="protein sequence ID" value="KAI0488358.1"/>
    <property type="molecule type" value="Genomic_DNA"/>
</dbReference>
<comment type="caution">
    <text evidence="2">The sequence shown here is derived from an EMBL/GenBank/DDBJ whole genome shotgun (WGS) entry which is preliminary data.</text>
</comment>
<feature type="transmembrane region" description="Helical" evidence="1">
    <location>
        <begin position="39"/>
        <end position="59"/>
    </location>
</feature>
<protein>
    <submittedName>
        <fullName evidence="2">Uncharacterized protein</fullName>
    </submittedName>
</protein>
<dbReference type="SMR" id="A0A8T3A1V2"/>
<keyword evidence="1" id="KW-0472">Membrane</keyword>
<dbReference type="Proteomes" id="UP000829196">
    <property type="component" value="Unassembled WGS sequence"/>
</dbReference>
<evidence type="ECO:0000256" key="1">
    <source>
        <dbReference type="SAM" id="Phobius"/>
    </source>
</evidence>
<accession>A0A8T3A1V2</accession>
<name>A0A8T3A1V2_DENNO</name>
<sequence length="68" mass="8103">MGSILSRKVDGWRNIPMLIRNMFLLHLLDIYAKYMIGKYHFFVAIVTAFARLFFLTGFVKEKCRFCCF</sequence>
<reference evidence="2" key="1">
    <citation type="journal article" date="2022" name="Front. Genet.">
        <title>Chromosome-Scale Assembly of the Dendrobium nobile Genome Provides Insights Into the Molecular Mechanism of the Biosynthesis of the Medicinal Active Ingredient of Dendrobium.</title>
        <authorList>
            <person name="Xu Q."/>
            <person name="Niu S.-C."/>
            <person name="Li K.-L."/>
            <person name="Zheng P.-J."/>
            <person name="Zhang X.-J."/>
            <person name="Jia Y."/>
            <person name="Liu Y."/>
            <person name="Niu Y.-X."/>
            <person name="Yu L.-H."/>
            <person name="Chen D.-F."/>
            <person name="Zhang G.-Q."/>
        </authorList>
    </citation>
    <scope>NUCLEOTIDE SEQUENCE</scope>
    <source>
        <tissue evidence="2">Leaf</tissue>
    </source>
</reference>
<gene>
    <name evidence="2" type="ORF">KFK09_028187</name>
</gene>
<evidence type="ECO:0000313" key="2">
    <source>
        <dbReference type="EMBL" id="KAI0488358.1"/>
    </source>
</evidence>
<evidence type="ECO:0000313" key="3">
    <source>
        <dbReference type="Proteomes" id="UP000829196"/>
    </source>
</evidence>
<keyword evidence="1" id="KW-1133">Transmembrane helix</keyword>
<organism evidence="2 3">
    <name type="scientific">Dendrobium nobile</name>
    <name type="common">Orchid</name>
    <dbReference type="NCBI Taxonomy" id="94219"/>
    <lineage>
        <taxon>Eukaryota</taxon>
        <taxon>Viridiplantae</taxon>
        <taxon>Streptophyta</taxon>
        <taxon>Embryophyta</taxon>
        <taxon>Tracheophyta</taxon>
        <taxon>Spermatophyta</taxon>
        <taxon>Magnoliopsida</taxon>
        <taxon>Liliopsida</taxon>
        <taxon>Asparagales</taxon>
        <taxon>Orchidaceae</taxon>
        <taxon>Epidendroideae</taxon>
        <taxon>Malaxideae</taxon>
        <taxon>Dendrobiinae</taxon>
        <taxon>Dendrobium</taxon>
    </lineage>
</organism>